<feature type="transmembrane region" description="Helical" evidence="1">
    <location>
        <begin position="82"/>
        <end position="106"/>
    </location>
</feature>
<evidence type="ECO:0000313" key="2">
    <source>
        <dbReference type="EMBL" id="MCC2136583.1"/>
    </source>
</evidence>
<organism evidence="2 3">
    <name type="scientific">Hominenteromicrobium mulieris</name>
    <dbReference type="NCBI Taxonomy" id="2885357"/>
    <lineage>
        <taxon>Bacteria</taxon>
        <taxon>Bacillati</taxon>
        <taxon>Bacillota</taxon>
        <taxon>Clostridia</taxon>
        <taxon>Eubacteriales</taxon>
        <taxon>Oscillospiraceae</taxon>
        <taxon>Hominenteromicrobium</taxon>
    </lineage>
</organism>
<dbReference type="EMBL" id="JAJEQC010000005">
    <property type="protein sequence ID" value="MCC2136583.1"/>
    <property type="molecule type" value="Genomic_DNA"/>
</dbReference>
<reference evidence="2" key="1">
    <citation type="submission" date="2021-10" db="EMBL/GenBank/DDBJ databases">
        <title>Anaerobic single-cell dispensing facilitates the cultivation of human gut bacteria.</title>
        <authorList>
            <person name="Afrizal A."/>
        </authorList>
    </citation>
    <scope>NUCLEOTIDE SEQUENCE</scope>
    <source>
        <strain evidence="2">CLA-AA-H250</strain>
    </source>
</reference>
<dbReference type="RefSeq" id="WP_308449044.1">
    <property type="nucleotide sequence ID" value="NZ_JAJEQC010000005.1"/>
</dbReference>
<keyword evidence="1" id="KW-0472">Membrane</keyword>
<dbReference type="AlphaFoldDB" id="A0AAE3AL36"/>
<dbReference type="Proteomes" id="UP001199424">
    <property type="component" value="Unassembled WGS sequence"/>
</dbReference>
<keyword evidence="1" id="KW-1133">Transmembrane helix</keyword>
<sequence>MRKFNLNRVGKYARYAYFAMASATLLAIPCFASTGVAEIDTPINNLLTMFFGLLKVVGIFVGLFGLVQIVMAGFSHDSTKRIIGVTCIIGGFTLCFAQQILTFLGMTTA</sequence>
<comment type="caution">
    <text evidence="2">The sequence shown here is derived from an EMBL/GenBank/DDBJ whole genome shotgun (WGS) entry which is preliminary data.</text>
</comment>
<feature type="transmembrane region" description="Helical" evidence="1">
    <location>
        <begin position="47"/>
        <end position="70"/>
    </location>
</feature>
<keyword evidence="1" id="KW-0812">Transmembrane</keyword>
<gene>
    <name evidence="2" type="ORF">LKD31_06090</name>
</gene>
<accession>A0AAE3AL36</accession>
<keyword evidence="3" id="KW-1185">Reference proteome</keyword>
<protein>
    <submittedName>
        <fullName evidence="2">Glutamyl-tRNA amidotransferase</fullName>
    </submittedName>
</protein>
<name>A0AAE3AL36_9FIRM</name>
<evidence type="ECO:0000313" key="3">
    <source>
        <dbReference type="Proteomes" id="UP001199424"/>
    </source>
</evidence>
<proteinExistence type="predicted"/>
<evidence type="ECO:0000256" key="1">
    <source>
        <dbReference type="SAM" id="Phobius"/>
    </source>
</evidence>